<evidence type="ECO:0000259" key="3">
    <source>
        <dbReference type="Pfam" id="PF18912"/>
    </source>
</evidence>
<feature type="domain" description="Double zinc ribbon" evidence="3">
    <location>
        <begin position="8"/>
        <end position="53"/>
    </location>
</feature>
<dbReference type="InterPro" id="IPR051910">
    <property type="entry name" value="ComF/GntX_DNA_util-trans"/>
</dbReference>
<gene>
    <name evidence="4" type="ORF">TH25_08125</name>
</gene>
<dbReference type="InterPro" id="IPR000836">
    <property type="entry name" value="PRTase_dom"/>
</dbReference>
<dbReference type="InterPro" id="IPR044005">
    <property type="entry name" value="DZR_2"/>
</dbReference>
<dbReference type="Pfam" id="PF18912">
    <property type="entry name" value="DZR_2"/>
    <property type="match status" value="1"/>
</dbReference>
<dbReference type="Pfam" id="PF00156">
    <property type="entry name" value="Pribosyltran"/>
    <property type="match status" value="1"/>
</dbReference>
<dbReference type="PANTHER" id="PTHR47505:SF1">
    <property type="entry name" value="DNA UTILIZATION PROTEIN YHGH"/>
    <property type="match status" value="1"/>
</dbReference>
<proteinExistence type="inferred from homology"/>
<dbReference type="PANTHER" id="PTHR47505">
    <property type="entry name" value="DNA UTILIZATION PROTEIN YHGH"/>
    <property type="match status" value="1"/>
</dbReference>
<accession>A0A367XFW2</accession>
<dbReference type="EMBL" id="JPWH01000005">
    <property type="protein sequence ID" value="RCK51651.1"/>
    <property type="molecule type" value="Genomic_DNA"/>
</dbReference>
<dbReference type="Proteomes" id="UP000252517">
    <property type="component" value="Unassembled WGS sequence"/>
</dbReference>
<evidence type="ECO:0000256" key="1">
    <source>
        <dbReference type="ARBA" id="ARBA00008007"/>
    </source>
</evidence>
<evidence type="ECO:0000313" key="4">
    <source>
        <dbReference type="EMBL" id="RCK51651.1"/>
    </source>
</evidence>
<dbReference type="Gene3D" id="3.40.50.2020">
    <property type="match status" value="1"/>
</dbReference>
<dbReference type="AlphaFoldDB" id="A0A367XFW2"/>
<sequence length="280" mass="30806">MVAWQAVLRGLLPARCGGCGAIGDVPHALCADCWSALHFVAAPFCACCGYPFELMPPEMLSPDYEDNDEESDLNHHADIFGGATKARSQHFNGVDYGKGVLCGPCLRHIPPYDRARAALIYDDGSRDYILRYKHGDRTDLTPLLARWMWQAGQDYWENASLLVPVPLHRSRLLMRRYNQSGLLAAALSRQTGIAFAPDLITRKRKTRSLAGLGRASRQREVQGAFAVSDRRATHYRLDGAKVVLVDDVLTTGATAAACARALKRAGAMQVDLVTIARVKR</sequence>
<comment type="similarity">
    <text evidence="1">Belongs to the ComF/GntX family.</text>
</comment>
<feature type="domain" description="Phosphoribosyltransferase" evidence="2">
    <location>
        <begin position="192"/>
        <end position="277"/>
    </location>
</feature>
<evidence type="ECO:0000259" key="2">
    <source>
        <dbReference type="Pfam" id="PF00156"/>
    </source>
</evidence>
<evidence type="ECO:0000313" key="5">
    <source>
        <dbReference type="Proteomes" id="UP000252517"/>
    </source>
</evidence>
<organism evidence="4 5">
    <name type="scientific">Thalassospira profundimaris</name>
    <dbReference type="NCBI Taxonomy" id="502049"/>
    <lineage>
        <taxon>Bacteria</taxon>
        <taxon>Pseudomonadati</taxon>
        <taxon>Pseudomonadota</taxon>
        <taxon>Alphaproteobacteria</taxon>
        <taxon>Rhodospirillales</taxon>
        <taxon>Thalassospiraceae</taxon>
        <taxon>Thalassospira</taxon>
    </lineage>
</organism>
<comment type="caution">
    <text evidence="4">The sequence shown here is derived from an EMBL/GenBank/DDBJ whole genome shotgun (WGS) entry which is preliminary data.</text>
</comment>
<dbReference type="InterPro" id="IPR029057">
    <property type="entry name" value="PRTase-like"/>
</dbReference>
<name>A0A367XFW2_9PROT</name>
<protein>
    <submittedName>
        <fullName evidence="4">Competence protein ComF</fullName>
    </submittedName>
</protein>
<dbReference type="SUPFAM" id="SSF53271">
    <property type="entry name" value="PRTase-like"/>
    <property type="match status" value="1"/>
</dbReference>
<reference evidence="4 5" key="1">
    <citation type="submission" date="2014-07" db="EMBL/GenBank/DDBJ databases">
        <title>Draft genome sequence of Thalassospira profundimaris S25-3-2.</title>
        <authorList>
            <person name="Lai Q."/>
            <person name="Shao Z."/>
        </authorList>
    </citation>
    <scope>NUCLEOTIDE SEQUENCE [LARGE SCALE GENOMIC DNA]</scope>
    <source>
        <strain evidence="4 5">S25-3-2</strain>
    </source>
</reference>